<evidence type="ECO:0000313" key="7">
    <source>
        <dbReference type="EMBL" id="KAK4469785.1"/>
    </source>
</evidence>
<feature type="region of interest" description="Disordered" evidence="5">
    <location>
        <begin position="154"/>
        <end position="178"/>
    </location>
</feature>
<proteinExistence type="inferred from homology"/>
<dbReference type="InterPro" id="IPR057260">
    <property type="entry name" value="Ribosomal_L19e_C"/>
</dbReference>
<evidence type="ECO:0000256" key="5">
    <source>
        <dbReference type="SAM" id="MobiDB-lite"/>
    </source>
</evidence>
<gene>
    <name evidence="7" type="ORF">MN116_006555</name>
</gene>
<dbReference type="GO" id="GO:0006412">
    <property type="term" value="P:translation"/>
    <property type="evidence" value="ECO:0007669"/>
    <property type="project" value="InterPro"/>
</dbReference>
<dbReference type="InterPro" id="IPR033935">
    <property type="entry name" value="Ribosomal_eL19_euk"/>
</dbReference>
<sequence length="287" mass="32633">MSNLRTQKRLASAVFGCGKKKIWLDPNETTTIQNANSRKMIRKLYKDNLIIRKPVAVHSRSRCRKNLIARRKGRHTGTGKRKGTADARMPQKVLWMRRMRVLRRLLKRYREAHKIDKHLYHLLYQQCKGNQFKNKRVLIDHIHKKKAERLRAKQLSDQAEAMRQRKRESRVNRQHRLEERKKAVIESYNAAIAKPAPPVSQKATPATETKPKVETKTAPTPTSAQTVAPIPQPSVPKVEAPTKPAASKTSKVAPPPKIPSAKTPAAPPKIPEPSSAKPMVSKKPSKR</sequence>
<evidence type="ECO:0000256" key="4">
    <source>
        <dbReference type="RuleBase" id="RU000574"/>
    </source>
</evidence>
<dbReference type="GO" id="GO:0003723">
    <property type="term" value="F:RNA binding"/>
    <property type="evidence" value="ECO:0007669"/>
    <property type="project" value="InterPro"/>
</dbReference>
<comment type="similarity">
    <text evidence="1 4">Belongs to the eukaryotic ribosomal protein eL19 family.</text>
</comment>
<dbReference type="FunFam" id="1.10.1200.240:FF:000001">
    <property type="entry name" value="Ribosomal protein L19"/>
    <property type="match status" value="1"/>
</dbReference>
<organism evidence="7 8">
    <name type="scientific">Schistosoma mekongi</name>
    <name type="common">Parasitic worm</name>
    <dbReference type="NCBI Taxonomy" id="38744"/>
    <lineage>
        <taxon>Eukaryota</taxon>
        <taxon>Metazoa</taxon>
        <taxon>Spiralia</taxon>
        <taxon>Lophotrochozoa</taxon>
        <taxon>Platyhelminthes</taxon>
        <taxon>Trematoda</taxon>
        <taxon>Digenea</taxon>
        <taxon>Strigeidida</taxon>
        <taxon>Schistosomatoidea</taxon>
        <taxon>Schistosomatidae</taxon>
        <taxon>Schistosoma</taxon>
    </lineage>
</organism>
<keyword evidence="8" id="KW-1185">Reference proteome</keyword>
<dbReference type="SUPFAM" id="SSF48140">
    <property type="entry name" value="Ribosomal protein L19 (L19e)"/>
    <property type="match status" value="1"/>
</dbReference>
<dbReference type="PROSITE" id="PS00526">
    <property type="entry name" value="RIBOSOMAL_L19E"/>
    <property type="match status" value="1"/>
</dbReference>
<dbReference type="InterPro" id="IPR000196">
    <property type="entry name" value="Ribosomal_eL19_dom"/>
</dbReference>
<dbReference type="Proteomes" id="UP001292079">
    <property type="component" value="Unassembled WGS sequence"/>
</dbReference>
<dbReference type="PANTHER" id="PTHR10722">
    <property type="entry name" value="60S RIBOSOMAL PROTEIN L19"/>
    <property type="match status" value="1"/>
</dbReference>
<dbReference type="InterPro" id="IPR015972">
    <property type="entry name" value="Ribosomal_eL19_dom1"/>
</dbReference>
<feature type="compositionally biased region" description="Basic and acidic residues" evidence="5">
    <location>
        <begin position="169"/>
        <end position="178"/>
    </location>
</feature>
<dbReference type="AlphaFoldDB" id="A0AAE1Z9R2"/>
<dbReference type="CDD" id="cd01417">
    <property type="entry name" value="Ribosomal_L19e_E"/>
    <property type="match status" value="1"/>
</dbReference>
<evidence type="ECO:0000313" key="8">
    <source>
        <dbReference type="Proteomes" id="UP001292079"/>
    </source>
</evidence>
<dbReference type="NCBIfam" id="NF006343">
    <property type="entry name" value="PRK08570.1"/>
    <property type="match status" value="1"/>
</dbReference>
<dbReference type="GO" id="GO:0022625">
    <property type="term" value="C:cytosolic large ribosomal subunit"/>
    <property type="evidence" value="ECO:0007669"/>
    <property type="project" value="InterPro"/>
</dbReference>
<feature type="compositionally biased region" description="Polar residues" evidence="5">
    <location>
        <begin position="217"/>
        <end position="226"/>
    </location>
</feature>
<dbReference type="Gene3D" id="1.10.1200.240">
    <property type="match status" value="1"/>
</dbReference>
<reference evidence="7" key="2">
    <citation type="journal article" date="2023" name="Infect Dis Poverty">
        <title>Chromosome-scale genome of the human blood fluke Schistosoma mekongi and its implications for public health.</title>
        <authorList>
            <person name="Zhou M."/>
            <person name="Xu L."/>
            <person name="Xu D."/>
            <person name="Chen W."/>
            <person name="Khan J."/>
            <person name="Hu Y."/>
            <person name="Huang H."/>
            <person name="Wei H."/>
            <person name="Zhang Y."/>
            <person name="Chusongsang P."/>
            <person name="Tanasarnprasert K."/>
            <person name="Hu X."/>
            <person name="Limpanont Y."/>
            <person name="Lv Z."/>
        </authorList>
    </citation>
    <scope>NUCLEOTIDE SEQUENCE</scope>
    <source>
        <strain evidence="7">LV_2022a</strain>
    </source>
</reference>
<dbReference type="InterPro" id="IPR035970">
    <property type="entry name" value="60S_ribosomal_eL19_sf"/>
</dbReference>
<keyword evidence="3 4" id="KW-0687">Ribonucleoprotein</keyword>
<dbReference type="InterPro" id="IPR023638">
    <property type="entry name" value="Ribosomal_eL19_CS"/>
</dbReference>
<feature type="domain" description="Large ribosomal subunit protein eL19" evidence="6">
    <location>
        <begin position="3"/>
        <end position="146"/>
    </location>
</feature>
<dbReference type="EMBL" id="JALJAT010000005">
    <property type="protein sequence ID" value="KAK4469785.1"/>
    <property type="molecule type" value="Genomic_DNA"/>
</dbReference>
<evidence type="ECO:0000256" key="2">
    <source>
        <dbReference type="ARBA" id="ARBA00022980"/>
    </source>
</evidence>
<reference evidence="7" key="1">
    <citation type="submission" date="2022-04" db="EMBL/GenBank/DDBJ databases">
        <authorList>
            <person name="Xu L."/>
            <person name="Lv Z."/>
        </authorList>
    </citation>
    <scope>NUCLEOTIDE SEQUENCE</scope>
    <source>
        <strain evidence="7">LV_2022a</strain>
    </source>
</reference>
<dbReference type="Gene3D" id="1.10.1650.10">
    <property type="match status" value="1"/>
</dbReference>
<dbReference type="Pfam" id="PF01280">
    <property type="entry name" value="Ribosomal_L19e"/>
    <property type="match status" value="1"/>
</dbReference>
<evidence type="ECO:0000256" key="1">
    <source>
        <dbReference type="ARBA" id="ARBA00011082"/>
    </source>
</evidence>
<dbReference type="Pfam" id="PF25476">
    <property type="entry name" value="Ribosomal_L19e_C"/>
    <property type="match status" value="1"/>
</dbReference>
<dbReference type="GO" id="GO:0003735">
    <property type="term" value="F:structural constituent of ribosome"/>
    <property type="evidence" value="ECO:0007669"/>
    <property type="project" value="InterPro"/>
</dbReference>
<dbReference type="InterPro" id="IPR057259">
    <property type="entry name" value="Ribosomal_L19e"/>
</dbReference>
<accession>A0AAE1Z9R2</accession>
<comment type="caution">
    <text evidence="7">The sequence shown here is derived from an EMBL/GenBank/DDBJ whole genome shotgun (WGS) entry which is preliminary data.</text>
</comment>
<feature type="region of interest" description="Disordered" evidence="5">
    <location>
        <begin position="195"/>
        <end position="287"/>
    </location>
</feature>
<dbReference type="InterPro" id="IPR039547">
    <property type="entry name" value="Ribosomal_eL19"/>
</dbReference>
<evidence type="ECO:0000259" key="6">
    <source>
        <dbReference type="SMART" id="SM01416"/>
    </source>
</evidence>
<name>A0AAE1Z9R2_SCHME</name>
<keyword evidence="2 4" id="KW-0689">Ribosomal protein</keyword>
<dbReference type="SMART" id="SM01416">
    <property type="entry name" value="Ribosomal_L19e"/>
    <property type="match status" value="1"/>
</dbReference>
<protein>
    <recommendedName>
        <fullName evidence="4">Ribosomal protein L19</fullName>
    </recommendedName>
</protein>
<evidence type="ECO:0000256" key="3">
    <source>
        <dbReference type="ARBA" id="ARBA00023274"/>
    </source>
</evidence>
<dbReference type="FunFam" id="1.10.1650.10:FF:000001">
    <property type="entry name" value="Ribosomal protein L19"/>
    <property type="match status" value="1"/>
</dbReference>